<name>A0A2K3DTT9_CHLRE</name>
<keyword evidence="2" id="KW-0812">Transmembrane</keyword>
<evidence type="ECO:0000256" key="1">
    <source>
        <dbReference type="SAM" id="MobiDB-lite"/>
    </source>
</evidence>
<evidence type="ECO:0000313" key="4">
    <source>
        <dbReference type="Proteomes" id="UP000006906"/>
    </source>
</evidence>
<gene>
    <name evidence="3" type="ORF">CHLRE_04g214612v5</name>
</gene>
<dbReference type="Proteomes" id="UP000006906">
    <property type="component" value="Chromosome 4"/>
</dbReference>
<proteinExistence type="predicted"/>
<evidence type="ECO:0000313" key="3">
    <source>
        <dbReference type="EMBL" id="PNW83943.1"/>
    </source>
</evidence>
<keyword evidence="4" id="KW-1185">Reference proteome</keyword>
<dbReference type="GeneID" id="5724261"/>
<protein>
    <submittedName>
        <fullName evidence="3">Uncharacterized protein</fullName>
    </submittedName>
</protein>
<sequence length="115" mass="12533">MGKLTAADVASRSPGRKGFVRPQRRFSSVLIVLYANQQAASLVVAVMTLWMPRVMWARLQLIPIPQQMTNKRGYVASGLKPGWRWAKGSVQVLYTPSGPRARSEGDSSGGITAGF</sequence>
<dbReference type="KEGG" id="cre:CHLRE_04g214612v5"/>
<keyword evidence="2" id="KW-1133">Transmembrane helix</keyword>
<dbReference type="AlphaFoldDB" id="A0A2K3DTT9"/>
<dbReference type="Gramene" id="PNW83943">
    <property type="protein sequence ID" value="PNW83943"/>
    <property type="gene ID" value="CHLRE_04g214612v5"/>
</dbReference>
<organism evidence="3 4">
    <name type="scientific">Chlamydomonas reinhardtii</name>
    <name type="common">Chlamydomonas smithii</name>
    <dbReference type="NCBI Taxonomy" id="3055"/>
    <lineage>
        <taxon>Eukaryota</taxon>
        <taxon>Viridiplantae</taxon>
        <taxon>Chlorophyta</taxon>
        <taxon>core chlorophytes</taxon>
        <taxon>Chlorophyceae</taxon>
        <taxon>CS clade</taxon>
        <taxon>Chlamydomonadales</taxon>
        <taxon>Chlamydomonadaceae</taxon>
        <taxon>Chlamydomonas</taxon>
    </lineage>
</organism>
<dbReference type="EMBL" id="CM008965">
    <property type="protein sequence ID" value="PNW83943.1"/>
    <property type="molecule type" value="Genomic_DNA"/>
</dbReference>
<reference evidence="3 4" key="1">
    <citation type="journal article" date="2007" name="Science">
        <title>The Chlamydomonas genome reveals the evolution of key animal and plant functions.</title>
        <authorList>
            <person name="Merchant S.S."/>
            <person name="Prochnik S.E."/>
            <person name="Vallon O."/>
            <person name="Harris E.H."/>
            <person name="Karpowicz S.J."/>
            <person name="Witman G.B."/>
            <person name="Terry A."/>
            <person name="Salamov A."/>
            <person name="Fritz-Laylin L.K."/>
            <person name="Marechal-Drouard L."/>
            <person name="Marshall W.F."/>
            <person name="Qu L.H."/>
            <person name="Nelson D.R."/>
            <person name="Sanderfoot A.A."/>
            <person name="Spalding M.H."/>
            <person name="Kapitonov V.V."/>
            <person name="Ren Q."/>
            <person name="Ferris P."/>
            <person name="Lindquist E."/>
            <person name="Shapiro H."/>
            <person name="Lucas S.M."/>
            <person name="Grimwood J."/>
            <person name="Schmutz J."/>
            <person name="Cardol P."/>
            <person name="Cerutti H."/>
            <person name="Chanfreau G."/>
            <person name="Chen C.L."/>
            <person name="Cognat V."/>
            <person name="Croft M.T."/>
            <person name="Dent R."/>
            <person name="Dutcher S."/>
            <person name="Fernandez E."/>
            <person name="Fukuzawa H."/>
            <person name="Gonzalez-Ballester D."/>
            <person name="Gonzalez-Halphen D."/>
            <person name="Hallmann A."/>
            <person name="Hanikenne M."/>
            <person name="Hippler M."/>
            <person name="Inwood W."/>
            <person name="Jabbari K."/>
            <person name="Kalanon M."/>
            <person name="Kuras R."/>
            <person name="Lefebvre P.A."/>
            <person name="Lemaire S.D."/>
            <person name="Lobanov A.V."/>
            <person name="Lohr M."/>
            <person name="Manuell A."/>
            <person name="Meier I."/>
            <person name="Mets L."/>
            <person name="Mittag M."/>
            <person name="Mittelmeier T."/>
            <person name="Moroney J.V."/>
            <person name="Moseley J."/>
            <person name="Napoli C."/>
            <person name="Nedelcu A.M."/>
            <person name="Niyogi K."/>
            <person name="Novoselov S.V."/>
            <person name="Paulsen I.T."/>
            <person name="Pazour G."/>
            <person name="Purton S."/>
            <person name="Ral J.P."/>
            <person name="Riano-Pachon D.M."/>
            <person name="Riekhof W."/>
            <person name="Rymarquis L."/>
            <person name="Schroda M."/>
            <person name="Stern D."/>
            <person name="Umen J."/>
            <person name="Willows R."/>
            <person name="Wilson N."/>
            <person name="Zimmer S.L."/>
            <person name="Allmer J."/>
            <person name="Balk J."/>
            <person name="Bisova K."/>
            <person name="Chen C.J."/>
            <person name="Elias M."/>
            <person name="Gendler K."/>
            <person name="Hauser C."/>
            <person name="Lamb M.R."/>
            <person name="Ledford H."/>
            <person name="Long J.C."/>
            <person name="Minagawa J."/>
            <person name="Page M.D."/>
            <person name="Pan J."/>
            <person name="Pootakham W."/>
            <person name="Roje S."/>
            <person name="Rose A."/>
            <person name="Stahlberg E."/>
            <person name="Terauchi A.M."/>
            <person name="Yang P."/>
            <person name="Ball S."/>
            <person name="Bowler C."/>
            <person name="Dieckmann C.L."/>
            <person name="Gladyshev V.N."/>
            <person name="Green P."/>
            <person name="Jorgensen R."/>
            <person name="Mayfield S."/>
            <person name="Mueller-Roeber B."/>
            <person name="Rajamani S."/>
            <person name="Sayre R.T."/>
            <person name="Brokstein P."/>
            <person name="Dubchak I."/>
            <person name="Goodstein D."/>
            <person name="Hornick L."/>
            <person name="Huang Y.W."/>
            <person name="Jhaveri J."/>
            <person name="Luo Y."/>
            <person name="Martinez D."/>
            <person name="Ngau W.C."/>
            <person name="Otillar B."/>
            <person name="Poliakov A."/>
            <person name="Porter A."/>
            <person name="Szajkowski L."/>
            <person name="Werner G."/>
            <person name="Zhou K."/>
            <person name="Grigoriev I.V."/>
            <person name="Rokhsar D.S."/>
            <person name="Grossman A.R."/>
        </authorList>
    </citation>
    <scope>NUCLEOTIDE SEQUENCE [LARGE SCALE GENOMIC DNA]</scope>
    <source>
        <strain evidence="4">CC-503</strain>
    </source>
</reference>
<dbReference type="InParanoid" id="A0A2K3DTT9"/>
<accession>A0A2K3DTT9</accession>
<keyword evidence="2" id="KW-0472">Membrane</keyword>
<evidence type="ECO:0000256" key="2">
    <source>
        <dbReference type="SAM" id="Phobius"/>
    </source>
</evidence>
<feature type="transmembrane region" description="Helical" evidence="2">
    <location>
        <begin position="26"/>
        <end position="50"/>
    </location>
</feature>
<feature type="region of interest" description="Disordered" evidence="1">
    <location>
        <begin position="96"/>
        <end position="115"/>
    </location>
</feature>
<dbReference type="RefSeq" id="XP_042925118.1">
    <property type="nucleotide sequence ID" value="XM_043061666.1"/>
</dbReference>